<dbReference type="AlphaFoldDB" id="A0A6V7GZ24"/>
<keyword evidence="2" id="KW-1185">Reference proteome</keyword>
<name>A0A6V7GZ24_9HYME</name>
<gene>
    <name evidence="1" type="ORF">MHI_LOCUS263678</name>
</gene>
<sequence length="84" mass="9705">MFDVFPRLPRLYGIYSCFENVQAIKGISALNMRATSRTINTYALLILLWTLALANSTDLHVDSREVLTVYGRLASRCRPYNHRR</sequence>
<organism evidence="1 2">
    <name type="scientific">Heterotrigona itama</name>
    <dbReference type="NCBI Taxonomy" id="395501"/>
    <lineage>
        <taxon>Eukaryota</taxon>
        <taxon>Metazoa</taxon>
        <taxon>Ecdysozoa</taxon>
        <taxon>Arthropoda</taxon>
        <taxon>Hexapoda</taxon>
        <taxon>Insecta</taxon>
        <taxon>Pterygota</taxon>
        <taxon>Neoptera</taxon>
        <taxon>Endopterygota</taxon>
        <taxon>Hymenoptera</taxon>
        <taxon>Apocrita</taxon>
        <taxon>Aculeata</taxon>
        <taxon>Apoidea</taxon>
        <taxon>Anthophila</taxon>
        <taxon>Apidae</taxon>
        <taxon>Heterotrigona</taxon>
    </lineage>
</organism>
<dbReference type="EMBL" id="CAJDYZ010005053">
    <property type="protein sequence ID" value="CAD1472165.1"/>
    <property type="molecule type" value="Genomic_DNA"/>
</dbReference>
<feature type="non-terminal residue" evidence="1">
    <location>
        <position position="84"/>
    </location>
</feature>
<protein>
    <submittedName>
        <fullName evidence="1">Uncharacterized protein</fullName>
    </submittedName>
</protein>
<comment type="caution">
    <text evidence="1">The sequence shown here is derived from an EMBL/GenBank/DDBJ whole genome shotgun (WGS) entry which is preliminary data.</text>
</comment>
<proteinExistence type="predicted"/>
<evidence type="ECO:0000313" key="2">
    <source>
        <dbReference type="Proteomes" id="UP000752696"/>
    </source>
</evidence>
<dbReference type="Proteomes" id="UP000752696">
    <property type="component" value="Unassembled WGS sequence"/>
</dbReference>
<evidence type="ECO:0000313" key="1">
    <source>
        <dbReference type="EMBL" id="CAD1472165.1"/>
    </source>
</evidence>
<reference evidence="1" key="1">
    <citation type="submission" date="2020-07" db="EMBL/GenBank/DDBJ databases">
        <authorList>
            <person name="Nazaruddin N."/>
        </authorList>
    </citation>
    <scope>NUCLEOTIDE SEQUENCE</scope>
</reference>
<accession>A0A6V7GZ24</accession>